<organism evidence="4 5">
    <name type="scientific">Stephania cephalantha</name>
    <dbReference type="NCBI Taxonomy" id="152367"/>
    <lineage>
        <taxon>Eukaryota</taxon>
        <taxon>Viridiplantae</taxon>
        <taxon>Streptophyta</taxon>
        <taxon>Embryophyta</taxon>
        <taxon>Tracheophyta</taxon>
        <taxon>Spermatophyta</taxon>
        <taxon>Magnoliopsida</taxon>
        <taxon>Ranunculales</taxon>
        <taxon>Menispermaceae</taxon>
        <taxon>Menispermoideae</taxon>
        <taxon>Cissampelideae</taxon>
        <taxon>Stephania</taxon>
    </lineage>
</organism>
<dbReference type="InterPro" id="IPR000626">
    <property type="entry name" value="Ubiquitin-like_dom"/>
</dbReference>
<dbReference type="CDD" id="cd17039">
    <property type="entry name" value="Ubl_ubiquitin_like"/>
    <property type="match status" value="1"/>
</dbReference>
<keyword evidence="5" id="KW-1185">Reference proteome</keyword>
<feature type="region of interest" description="Disordered" evidence="2">
    <location>
        <begin position="244"/>
        <end position="264"/>
    </location>
</feature>
<evidence type="ECO:0000313" key="5">
    <source>
        <dbReference type="Proteomes" id="UP001419268"/>
    </source>
</evidence>
<dbReference type="GO" id="GO:0003729">
    <property type="term" value="F:mRNA binding"/>
    <property type="evidence" value="ECO:0007669"/>
    <property type="project" value="UniProtKB-ARBA"/>
</dbReference>
<proteinExistence type="predicted"/>
<evidence type="ECO:0000256" key="2">
    <source>
        <dbReference type="SAM" id="MobiDB-lite"/>
    </source>
</evidence>
<evidence type="ECO:0000313" key="4">
    <source>
        <dbReference type="EMBL" id="KAK9099804.1"/>
    </source>
</evidence>
<dbReference type="InterPro" id="IPR029071">
    <property type="entry name" value="Ubiquitin-like_domsf"/>
</dbReference>
<feature type="compositionally biased region" description="Acidic residues" evidence="2">
    <location>
        <begin position="103"/>
        <end position="113"/>
    </location>
</feature>
<sequence>MKMKKKIEIKSETGEFMGVEVGESDTLGDIKQKILHSQGIAPDINSAFHLGCMIDAILANKPHLASIEDDRTASVITVVMVLRFRGGRVRRAVVVSSSSDSDSSSEADLDEGDGQQMESLPFELNGRRLQIHVTSPAGSIGSIPVEIAPTDTVNDLKQKIFEKVNVIPDDQRLVMGNSLVQDGVVFDRVLAILGREPYLANKLLLQRHEAAPGPDTGTVHVTIIMVKRLRGGGNAVFHQVQLQSGSSDSDCNSDANTVSDEVQGRQRSRLIMPDISNENKNLKNVTKLSVQLMEGEVVDVKRMMEEIEIKSLTGKRIAVEVGVSDMLHARPQTEGLG</sequence>
<reference evidence="4 5" key="1">
    <citation type="submission" date="2024-01" db="EMBL/GenBank/DDBJ databases">
        <title>Genome assemblies of Stephania.</title>
        <authorList>
            <person name="Yang L."/>
        </authorList>
    </citation>
    <scope>NUCLEOTIDE SEQUENCE [LARGE SCALE GENOMIC DNA]</scope>
    <source>
        <strain evidence="4">JXDWG</strain>
        <tissue evidence="4">Leaf</tissue>
    </source>
</reference>
<comment type="caution">
    <text evidence="4">The sequence shown here is derived from an EMBL/GenBank/DDBJ whole genome shotgun (WGS) entry which is preliminary data.</text>
</comment>
<feature type="region of interest" description="Disordered" evidence="2">
    <location>
        <begin position="95"/>
        <end position="117"/>
    </location>
</feature>
<gene>
    <name evidence="4" type="ORF">Scep_023234</name>
</gene>
<keyword evidence="1" id="KW-1017">Isopeptide bond</keyword>
<dbReference type="Pfam" id="PF00240">
    <property type="entry name" value="ubiquitin"/>
    <property type="match status" value="1"/>
</dbReference>
<name>A0AAP0F3B2_9MAGN</name>
<dbReference type="Proteomes" id="UP001419268">
    <property type="component" value="Unassembled WGS sequence"/>
</dbReference>
<evidence type="ECO:0000256" key="1">
    <source>
        <dbReference type="ARBA" id="ARBA00022499"/>
    </source>
</evidence>
<protein>
    <recommendedName>
        <fullName evidence="3">Ubiquitin-like domain-containing protein</fullName>
    </recommendedName>
</protein>
<dbReference type="InterPro" id="IPR050158">
    <property type="entry name" value="Ubiquitin_ubiquitin-like"/>
</dbReference>
<feature type="domain" description="Ubiquitin-like" evidence="3">
    <location>
        <begin position="129"/>
        <end position="182"/>
    </location>
</feature>
<dbReference type="SUPFAM" id="SSF54236">
    <property type="entry name" value="Ubiquitin-like"/>
    <property type="match status" value="1"/>
</dbReference>
<accession>A0AAP0F3B2</accession>
<feature type="compositionally biased region" description="Polar residues" evidence="2">
    <location>
        <begin position="244"/>
        <end position="260"/>
    </location>
</feature>
<dbReference type="PANTHER" id="PTHR10666">
    <property type="entry name" value="UBIQUITIN"/>
    <property type="match status" value="1"/>
</dbReference>
<dbReference type="Gene3D" id="3.10.20.90">
    <property type="entry name" value="Phosphatidylinositol 3-kinase Catalytic Subunit, Chain A, domain 1"/>
    <property type="match status" value="2"/>
</dbReference>
<evidence type="ECO:0000259" key="3">
    <source>
        <dbReference type="PROSITE" id="PS50053"/>
    </source>
</evidence>
<dbReference type="AlphaFoldDB" id="A0AAP0F3B2"/>
<dbReference type="EMBL" id="JBBNAG010000010">
    <property type="protein sequence ID" value="KAK9099804.1"/>
    <property type="molecule type" value="Genomic_DNA"/>
</dbReference>
<dbReference type="PROSITE" id="PS50053">
    <property type="entry name" value="UBIQUITIN_2"/>
    <property type="match status" value="1"/>
</dbReference>